<name>A0A1I7WWV0_HETBA</name>
<protein>
    <submittedName>
        <fullName evidence="2">Secreted protein</fullName>
    </submittedName>
</protein>
<organism evidence="1 2">
    <name type="scientific">Heterorhabditis bacteriophora</name>
    <name type="common">Entomopathogenic nematode worm</name>
    <dbReference type="NCBI Taxonomy" id="37862"/>
    <lineage>
        <taxon>Eukaryota</taxon>
        <taxon>Metazoa</taxon>
        <taxon>Ecdysozoa</taxon>
        <taxon>Nematoda</taxon>
        <taxon>Chromadorea</taxon>
        <taxon>Rhabditida</taxon>
        <taxon>Rhabditina</taxon>
        <taxon>Rhabditomorpha</taxon>
        <taxon>Strongyloidea</taxon>
        <taxon>Heterorhabditidae</taxon>
        <taxon>Heterorhabditis</taxon>
    </lineage>
</organism>
<dbReference type="Proteomes" id="UP000095283">
    <property type="component" value="Unplaced"/>
</dbReference>
<dbReference type="WBParaSite" id="Hba_09680">
    <property type="protein sequence ID" value="Hba_09680"/>
    <property type="gene ID" value="Hba_09680"/>
</dbReference>
<keyword evidence="1" id="KW-1185">Reference proteome</keyword>
<evidence type="ECO:0000313" key="1">
    <source>
        <dbReference type="Proteomes" id="UP000095283"/>
    </source>
</evidence>
<proteinExistence type="predicted"/>
<dbReference type="AlphaFoldDB" id="A0A1I7WWV0"/>
<reference evidence="2" key="1">
    <citation type="submission" date="2016-11" db="UniProtKB">
        <authorList>
            <consortium name="WormBaseParasite"/>
        </authorList>
    </citation>
    <scope>IDENTIFICATION</scope>
</reference>
<sequence length="78" mass="9593">MVWHEYRTALLYCLFLIMSKKYNFVPINEYNAVFCLIVLWTDVNLWWTTNGTHRQVITVVEVVFRWRYNLRIAFRVFA</sequence>
<evidence type="ECO:0000313" key="2">
    <source>
        <dbReference type="WBParaSite" id="Hba_09680"/>
    </source>
</evidence>
<accession>A0A1I7WWV0</accession>